<dbReference type="EMBL" id="CP126980">
    <property type="protein sequence ID" value="WIN00054.1"/>
    <property type="molecule type" value="Genomic_DNA"/>
</dbReference>
<dbReference type="Proteomes" id="UP001240150">
    <property type="component" value="Chromosome"/>
</dbReference>
<evidence type="ECO:0000313" key="1">
    <source>
        <dbReference type="EMBL" id="WIN00054.1"/>
    </source>
</evidence>
<proteinExistence type="predicted"/>
<name>A0ABY8WSH8_9ACTN</name>
<protein>
    <submittedName>
        <fullName evidence="1">Uncharacterized protein</fullName>
    </submittedName>
</protein>
<gene>
    <name evidence="1" type="ORF">ACTOB_003731</name>
</gene>
<organism evidence="1 2">
    <name type="scientific">Actinoplanes oblitus</name>
    <dbReference type="NCBI Taxonomy" id="3040509"/>
    <lineage>
        <taxon>Bacteria</taxon>
        <taxon>Bacillati</taxon>
        <taxon>Actinomycetota</taxon>
        <taxon>Actinomycetes</taxon>
        <taxon>Micromonosporales</taxon>
        <taxon>Micromonosporaceae</taxon>
        <taxon>Actinoplanes</taxon>
    </lineage>
</organism>
<evidence type="ECO:0000313" key="2">
    <source>
        <dbReference type="Proteomes" id="UP001240150"/>
    </source>
</evidence>
<accession>A0ABY8WSH8</accession>
<reference evidence="1 2" key="1">
    <citation type="submission" date="2023-06" db="EMBL/GenBank/DDBJ databases">
        <authorList>
            <person name="Yushchuk O."/>
            <person name="Binda E."/>
            <person name="Ruckert-Reed C."/>
            <person name="Fedorenko V."/>
            <person name="Kalinowski J."/>
            <person name="Marinelli F."/>
        </authorList>
    </citation>
    <scope>NUCLEOTIDE SEQUENCE [LARGE SCALE GENOMIC DNA]</scope>
    <source>
        <strain evidence="1 2">NRRL 3884</strain>
    </source>
</reference>
<sequence>MAPYWYGWHRTCTTGTIEPNSQHKIWIAVSACKGSPWKVWDTGTGVTIASGTGSRSSKAVGGLYGHYKAKLTEACWRDSIALAS</sequence>
<keyword evidence="2" id="KW-1185">Reference proteome</keyword>
<dbReference type="RefSeq" id="WP_284921515.1">
    <property type="nucleotide sequence ID" value="NZ_CP126980.1"/>
</dbReference>